<dbReference type="GO" id="GO:0043235">
    <property type="term" value="C:receptor complex"/>
    <property type="evidence" value="ECO:0007669"/>
    <property type="project" value="TreeGrafter"/>
</dbReference>
<organism evidence="6 7">
    <name type="scientific">Trichuris muris</name>
    <name type="common">Mouse whipworm</name>
    <dbReference type="NCBI Taxonomy" id="70415"/>
    <lineage>
        <taxon>Eukaryota</taxon>
        <taxon>Metazoa</taxon>
        <taxon>Ecdysozoa</taxon>
        <taxon>Nematoda</taxon>
        <taxon>Enoplea</taxon>
        <taxon>Dorylaimia</taxon>
        <taxon>Trichinellida</taxon>
        <taxon>Trichuridae</taxon>
        <taxon>Trichuris</taxon>
    </lineage>
</organism>
<evidence type="ECO:0000313" key="7">
    <source>
        <dbReference type="WBParaSite" id="TMUE_3000011346.1"/>
    </source>
</evidence>
<keyword evidence="4" id="KW-1133">Transmembrane helix</keyword>
<dbReference type="InterPro" id="IPR000719">
    <property type="entry name" value="Prot_kinase_dom"/>
</dbReference>
<dbReference type="InterPro" id="IPR020635">
    <property type="entry name" value="Tyr_kinase_cat_dom"/>
</dbReference>
<accession>A0A5S6QVB4</accession>
<dbReference type="SUPFAM" id="SSF49265">
    <property type="entry name" value="Fibronectin type III"/>
    <property type="match status" value="1"/>
</dbReference>
<evidence type="ECO:0000259" key="5">
    <source>
        <dbReference type="PROSITE" id="PS50011"/>
    </source>
</evidence>
<reference evidence="7" key="3">
    <citation type="submission" date="2019-12" db="UniProtKB">
        <authorList>
            <consortium name="WormBaseParasite"/>
        </authorList>
    </citation>
    <scope>IDENTIFICATION</scope>
</reference>
<dbReference type="GO" id="GO:0005886">
    <property type="term" value="C:plasma membrane"/>
    <property type="evidence" value="ECO:0007669"/>
    <property type="project" value="TreeGrafter"/>
</dbReference>
<dbReference type="Proteomes" id="UP000046395">
    <property type="component" value="Unassembled WGS sequence"/>
</dbReference>
<reference evidence="6" key="2">
    <citation type="submission" date="2014-03" db="EMBL/GenBank/DDBJ databases">
        <title>The whipworm genome and dual-species transcriptomics of an intimate host-pathogen interaction.</title>
        <authorList>
            <person name="Foth B.J."/>
            <person name="Tsai I.J."/>
            <person name="Reid A.J."/>
            <person name="Bancroft A.J."/>
            <person name="Nichol S."/>
            <person name="Tracey A."/>
            <person name="Holroyd N."/>
            <person name="Cotton J.A."/>
            <person name="Stanley E.J."/>
            <person name="Zarowiecki M."/>
            <person name="Liu J.Z."/>
            <person name="Huckvale T."/>
            <person name="Cooper P.J."/>
            <person name="Grencis R.K."/>
            <person name="Berriman M."/>
        </authorList>
    </citation>
    <scope>NUCLEOTIDE SEQUENCE [LARGE SCALE GENOMIC DNA]</scope>
    <source>
        <strain evidence="6">Edinburgh</strain>
    </source>
</reference>
<name>A0A5S6QVB4_TRIMR</name>
<keyword evidence="4" id="KW-0812">Transmembrane</keyword>
<dbReference type="GO" id="GO:0005524">
    <property type="term" value="F:ATP binding"/>
    <property type="evidence" value="ECO:0007669"/>
    <property type="project" value="InterPro"/>
</dbReference>
<sequence>MCRLATRYTERLWSNKQRHCATAGPFHVGQRRSCMHILWQLLVIHVAAAWCLLRASADVVTPTECCFLCIAHCLKNSRDATLDSCKDDCFRYSFSESCLPNSSICWKSLTGSICRHTSDAPRYPPFNLEVQYHEDPYPEPYVVELTWSAVQLADFYAIEYKDMDYPFSSFGLEEVMFVRQPYATFRKPRLCPTYGFRVAAVNRFGMTNFSDVEQISAPIPQPTNTTYWISDIRMADMPFEAITGEVANRSVVITVEFNMPPNWNATDVVKVTSDLHWLPCSRTAKDAFFDHKFLLSVNESKVYVLLPDFAVQYRCSVIFSIRSMESRCNTVFNYPLELPHTTIPGLRIKLGCDSVHDSRCMSNEAYNPLCALQNFTYEKLKVKNDSSSVDVSLGWVFEAPTNVVAPVRYYLIRVNEVTRVKEDFTFFFAPKVIRRILEDRICPGSPGNRSAGCNYTVSNYLVRGLTVGRRYSVHVCAIYDERTEVAIKWNITARHEVDLGTVVHERIMHESQAPHVAFFVVPTLLVVLTALCSAFVIYRCRSAYKKSISELAADSLHCSPEENPYVVQPRRFDHWEISRSKLDIFLDQKLGSGAFGAVYKGKMNGRLVSNKLSNSVFAANWTKTEDCEIAVKMLPEYADETAKSDFCKEINLMKQLGYHEKLVNMLACITADEPLCLIVEYCSDGDLLHYLRDRRKYMVKLEQLGIDISNTENHADMDFDKLLCLKDLVSFAWQICVGLEYLSQKGYVHRDVAARNVLVDRDKRMKIGDFGLCRYVYSDMVYMGKGGRLPVKWMALEAIKNCEFTSKSDVWSFGVLLFEIITLGGSPYPGVQPMDMEKLLEDGHRMEQPVNCPNDMYSIMLHCWQNDPSKRPDFTDIRERLRDMLEKITEDYGYTGLSQSRDYYNVVNSDGSESTGDTVDVMEQMHPTVATGSNIPCAVVG</sequence>
<dbReference type="Gene3D" id="1.10.510.10">
    <property type="entry name" value="Transferase(Phosphotransferase) domain 1"/>
    <property type="match status" value="1"/>
</dbReference>
<dbReference type="InterPro" id="IPR036116">
    <property type="entry name" value="FN3_sf"/>
</dbReference>
<dbReference type="SMART" id="SM00219">
    <property type="entry name" value="TyrKc"/>
    <property type="match status" value="1"/>
</dbReference>
<dbReference type="PROSITE" id="PS50011">
    <property type="entry name" value="PROTEIN_KINASE_DOM"/>
    <property type="match status" value="1"/>
</dbReference>
<dbReference type="PANTHER" id="PTHR24416">
    <property type="entry name" value="TYROSINE-PROTEIN KINASE RECEPTOR"/>
    <property type="match status" value="1"/>
</dbReference>
<dbReference type="InterPro" id="IPR008266">
    <property type="entry name" value="Tyr_kinase_AS"/>
</dbReference>
<dbReference type="GO" id="GO:0004714">
    <property type="term" value="F:transmembrane receptor protein tyrosine kinase activity"/>
    <property type="evidence" value="ECO:0007669"/>
    <property type="project" value="UniProtKB-EC"/>
</dbReference>
<proteinExistence type="predicted"/>
<dbReference type="EC" id="2.7.10.1" evidence="1"/>
<evidence type="ECO:0000256" key="2">
    <source>
        <dbReference type="ARBA" id="ARBA00022679"/>
    </source>
</evidence>
<feature type="domain" description="Protein kinase" evidence="5">
    <location>
        <begin position="584"/>
        <end position="885"/>
    </location>
</feature>
<dbReference type="PANTHER" id="PTHR24416:SF583">
    <property type="entry name" value="RECEPTOR PROTEIN-TYROSINE KINASE"/>
    <property type="match status" value="1"/>
</dbReference>
<dbReference type="Gene3D" id="3.30.200.20">
    <property type="entry name" value="Phosphorylase Kinase, domain 1"/>
    <property type="match status" value="1"/>
</dbReference>
<dbReference type="STRING" id="70415.A0A5S6QVB4"/>
<feature type="transmembrane region" description="Helical" evidence="4">
    <location>
        <begin position="516"/>
        <end position="538"/>
    </location>
</feature>
<dbReference type="PROSITE" id="PS00109">
    <property type="entry name" value="PROTEIN_KINASE_TYR"/>
    <property type="match status" value="1"/>
</dbReference>
<evidence type="ECO:0000256" key="3">
    <source>
        <dbReference type="ARBA" id="ARBA00022777"/>
    </source>
</evidence>
<keyword evidence="6" id="KW-1185">Reference proteome</keyword>
<dbReference type="InterPro" id="IPR011009">
    <property type="entry name" value="Kinase-like_dom_sf"/>
</dbReference>
<dbReference type="InterPro" id="IPR001245">
    <property type="entry name" value="Ser-Thr/Tyr_kinase_cat_dom"/>
</dbReference>
<evidence type="ECO:0000256" key="4">
    <source>
        <dbReference type="SAM" id="Phobius"/>
    </source>
</evidence>
<dbReference type="CDD" id="cd00192">
    <property type="entry name" value="PTKc"/>
    <property type="match status" value="1"/>
</dbReference>
<dbReference type="FunFam" id="1.10.510.10:FF:000994">
    <property type="entry name" value="Hypoxia Inhibited Receptor tyrosine kinase"/>
    <property type="match status" value="1"/>
</dbReference>
<dbReference type="WBParaSite" id="TMUE_3000011346.1">
    <property type="protein sequence ID" value="TMUE_3000011346.1"/>
    <property type="gene ID" value="WBGene00292157"/>
</dbReference>
<evidence type="ECO:0000313" key="6">
    <source>
        <dbReference type="Proteomes" id="UP000046395"/>
    </source>
</evidence>
<keyword evidence="2" id="KW-0808">Transferase</keyword>
<dbReference type="InterPro" id="IPR050122">
    <property type="entry name" value="RTK"/>
</dbReference>
<dbReference type="GO" id="GO:0007169">
    <property type="term" value="P:cell surface receptor protein tyrosine kinase signaling pathway"/>
    <property type="evidence" value="ECO:0007669"/>
    <property type="project" value="TreeGrafter"/>
</dbReference>
<dbReference type="SUPFAM" id="SSF56112">
    <property type="entry name" value="Protein kinase-like (PK-like)"/>
    <property type="match status" value="1"/>
</dbReference>
<keyword evidence="3" id="KW-0418">Kinase</keyword>
<keyword evidence="4" id="KW-0472">Membrane</keyword>
<dbReference type="Pfam" id="PF07714">
    <property type="entry name" value="PK_Tyr_Ser-Thr"/>
    <property type="match status" value="1"/>
</dbReference>
<reference evidence="6" key="1">
    <citation type="submission" date="2013-11" db="EMBL/GenBank/DDBJ databases">
        <authorList>
            <person name="Aslett M."/>
        </authorList>
    </citation>
    <scope>NUCLEOTIDE SEQUENCE [LARGE SCALE GENOMIC DNA]</scope>
    <source>
        <strain evidence="6">Edinburgh</strain>
    </source>
</reference>
<dbReference type="AlphaFoldDB" id="A0A5S6QVB4"/>
<protein>
    <recommendedName>
        <fullName evidence="1">receptor protein-tyrosine kinase</fullName>
        <ecNumber evidence="1">2.7.10.1</ecNumber>
    </recommendedName>
</protein>
<dbReference type="WBParaSite" id="TMUE_3000011346.3">
    <property type="protein sequence ID" value="TMUE_3000011346.3"/>
    <property type="gene ID" value="WBGene00292157"/>
</dbReference>
<dbReference type="WBParaSite" id="TMUE_3000011346.2">
    <property type="protein sequence ID" value="TMUE_3000011346.2"/>
    <property type="gene ID" value="WBGene00292157"/>
</dbReference>
<dbReference type="PRINTS" id="PR00109">
    <property type="entry name" value="TYRKINASE"/>
</dbReference>
<evidence type="ECO:0000256" key="1">
    <source>
        <dbReference type="ARBA" id="ARBA00011902"/>
    </source>
</evidence>